<dbReference type="VEuPathDB" id="TriTrypDB:TvY486_0503850"/>
<name>G0TW68_TRYVY</name>
<feature type="compositionally biased region" description="Low complexity" evidence="1">
    <location>
        <begin position="45"/>
        <end position="54"/>
    </location>
</feature>
<accession>G0TW68</accession>
<sequence length="170" mass="19381">MDRCGSEDTFVDHGLGVELQEGSQPQWNIRNSLPDANQCRRRPSNSRGDSSSSRYNGLGEDISLLVGSMSVEEVAAALVREKRLTQRLLRSLRRMKRKKNGLEVANASLVESNLHLSKCNFFLRDSVARLGTKQDRMRYDVKNLTFQLSEIRMMLCARGDKHTYEVKYPS</sequence>
<reference evidence="2" key="1">
    <citation type="journal article" date="2012" name="Proc. Natl. Acad. Sci. U.S.A.">
        <title>Antigenic diversity is generated by distinct evolutionary mechanisms in African trypanosome species.</title>
        <authorList>
            <person name="Jackson A.P."/>
            <person name="Berry A."/>
            <person name="Aslett M."/>
            <person name="Allison H.C."/>
            <person name="Burton P."/>
            <person name="Vavrova-Anderson J."/>
            <person name="Brown R."/>
            <person name="Browne H."/>
            <person name="Corton N."/>
            <person name="Hauser H."/>
            <person name="Gamble J."/>
            <person name="Gilderthorp R."/>
            <person name="Marcello L."/>
            <person name="McQuillan J."/>
            <person name="Otto T.D."/>
            <person name="Quail M.A."/>
            <person name="Sanders M.J."/>
            <person name="van Tonder A."/>
            <person name="Ginger M.L."/>
            <person name="Field M.C."/>
            <person name="Barry J.D."/>
            <person name="Hertz-Fowler C."/>
            <person name="Berriman M."/>
        </authorList>
    </citation>
    <scope>NUCLEOTIDE SEQUENCE</scope>
    <source>
        <strain evidence="2">Y486</strain>
    </source>
</reference>
<dbReference type="EMBL" id="HE573021">
    <property type="protein sequence ID" value="CCC48184.1"/>
    <property type="molecule type" value="Genomic_DNA"/>
</dbReference>
<dbReference type="AlphaFoldDB" id="G0TW68"/>
<feature type="compositionally biased region" description="Polar residues" evidence="1">
    <location>
        <begin position="26"/>
        <end position="35"/>
    </location>
</feature>
<feature type="region of interest" description="Disordered" evidence="1">
    <location>
        <begin position="26"/>
        <end position="54"/>
    </location>
</feature>
<proteinExistence type="predicted"/>
<evidence type="ECO:0000313" key="2">
    <source>
        <dbReference type="EMBL" id="CCC48184.1"/>
    </source>
</evidence>
<gene>
    <name evidence="2" type="ORF">TVY486_0503850</name>
</gene>
<protein>
    <submittedName>
        <fullName evidence="2">Uncharacterized protein</fullName>
    </submittedName>
</protein>
<organism evidence="2">
    <name type="scientific">Trypanosoma vivax (strain Y486)</name>
    <dbReference type="NCBI Taxonomy" id="1055687"/>
    <lineage>
        <taxon>Eukaryota</taxon>
        <taxon>Discoba</taxon>
        <taxon>Euglenozoa</taxon>
        <taxon>Kinetoplastea</taxon>
        <taxon>Metakinetoplastina</taxon>
        <taxon>Trypanosomatida</taxon>
        <taxon>Trypanosomatidae</taxon>
        <taxon>Trypanosoma</taxon>
        <taxon>Duttonella</taxon>
    </lineage>
</organism>
<evidence type="ECO:0000256" key="1">
    <source>
        <dbReference type="SAM" id="MobiDB-lite"/>
    </source>
</evidence>